<name>A0A2D6YMK1_9DELT</name>
<dbReference type="GO" id="GO:0016618">
    <property type="term" value="F:hydroxypyruvate reductase [NAD(P)H] activity"/>
    <property type="evidence" value="ECO:0007669"/>
    <property type="project" value="TreeGrafter"/>
</dbReference>
<dbReference type="SUPFAM" id="SSF51735">
    <property type="entry name" value="NAD(P)-binding Rossmann-fold domains"/>
    <property type="match status" value="1"/>
</dbReference>
<proteinExistence type="inferred from homology"/>
<dbReference type="CDD" id="cd12172">
    <property type="entry name" value="PGDH_like_2"/>
    <property type="match status" value="1"/>
</dbReference>
<dbReference type="AlphaFoldDB" id="A0A2D6YMK1"/>
<dbReference type="GO" id="GO:0051287">
    <property type="term" value="F:NAD binding"/>
    <property type="evidence" value="ECO:0007669"/>
    <property type="project" value="InterPro"/>
</dbReference>
<evidence type="ECO:0000313" key="6">
    <source>
        <dbReference type="Proteomes" id="UP000226525"/>
    </source>
</evidence>
<dbReference type="Pfam" id="PF02826">
    <property type="entry name" value="2-Hacid_dh_C"/>
    <property type="match status" value="1"/>
</dbReference>
<sequence>MDVFVSTYPFGADDPQPRKLLDDSDFSVSYNELHRKLGVNELIERASKTRVLLAGTENLMPFLEQNPNLEMISRVGIGLDGVPLNECRRRGICVSFTPDAVTMAVVELTIGLMLSASRHVGNLDRRLRDGQWSRPSGRRLEHSVIGLFGFGRIGSQVARILTAFRPKEVLIHDTLDKTEEIQALRKYGLRIQQVEFEEMLTKSNLLSIHVPLYKKTWHRIGLEELKLMPSGSTLVNTARGGIVEEDALARALQNGILASAAIDVFELEPYKGPLTDLENLIMTPHIGSCSYDCRFRMELESAEEALRHLRGEPLQREVSDQEYEYQL</sequence>
<organism evidence="5 6">
    <name type="scientific">SAR324 cluster bacterium</name>
    <dbReference type="NCBI Taxonomy" id="2024889"/>
    <lineage>
        <taxon>Bacteria</taxon>
        <taxon>Deltaproteobacteria</taxon>
        <taxon>SAR324 cluster</taxon>
    </lineage>
</organism>
<dbReference type="Proteomes" id="UP000226525">
    <property type="component" value="Unassembled WGS sequence"/>
</dbReference>
<evidence type="ECO:0000259" key="3">
    <source>
        <dbReference type="Pfam" id="PF00389"/>
    </source>
</evidence>
<gene>
    <name evidence="5" type="ORF">CMN54_13475</name>
</gene>
<dbReference type="InterPro" id="IPR050223">
    <property type="entry name" value="D-isomer_2-hydroxyacid_DH"/>
</dbReference>
<reference evidence="6" key="1">
    <citation type="submission" date="2017-09" db="EMBL/GenBank/DDBJ databases">
        <title>The Reconstruction of 2,631 Draft Metagenome-Assembled Genomes from the Global Oceans.</title>
        <authorList>
            <person name="Tully B.J."/>
            <person name="Graham E.D."/>
            <person name="Heidelberg J.F."/>
        </authorList>
    </citation>
    <scope>NUCLEOTIDE SEQUENCE [LARGE SCALE GENOMIC DNA]</scope>
</reference>
<dbReference type="GO" id="GO:0030267">
    <property type="term" value="F:glyoxylate reductase (NADPH) activity"/>
    <property type="evidence" value="ECO:0007669"/>
    <property type="project" value="TreeGrafter"/>
</dbReference>
<dbReference type="PANTHER" id="PTHR10996:SF283">
    <property type="entry name" value="GLYOXYLATE_HYDROXYPYRUVATE REDUCTASE B"/>
    <property type="match status" value="1"/>
</dbReference>
<feature type="domain" description="D-isomer specific 2-hydroxyacid dehydrogenase catalytic" evidence="3">
    <location>
        <begin position="18"/>
        <end position="318"/>
    </location>
</feature>
<evidence type="ECO:0000313" key="5">
    <source>
        <dbReference type="EMBL" id="MAH64428.1"/>
    </source>
</evidence>
<evidence type="ECO:0000259" key="4">
    <source>
        <dbReference type="Pfam" id="PF02826"/>
    </source>
</evidence>
<dbReference type="InterPro" id="IPR006140">
    <property type="entry name" value="D-isomer_DH_NAD-bd"/>
</dbReference>
<evidence type="ECO:0000256" key="1">
    <source>
        <dbReference type="ARBA" id="ARBA00023002"/>
    </source>
</evidence>
<dbReference type="SUPFAM" id="SSF52283">
    <property type="entry name" value="Formate/glycerate dehydrogenase catalytic domain-like"/>
    <property type="match status" value="1"/>
</dbReference>
<comment type="similarity">
    <text evidence="2">Belongs to the D-isomer specific 2-hydroxyacid dehydrogenase family.</text>
</comment>
<dbReference type="InterPro" id="IPR036291">
    <property type="entry name" value="NAD(P)-bd_dom_sf"/>
</dbReference>
<protein>
    <submittedName>
        <fullName evidence="5">Dehydrogenase</fullName>
    </submittedName>
</protein>
<evidence type="ECO:0000256" key="2">
    <source>
        <dbReference type="RuleBase" id="RU003719"/>
    </source>
</evidence>
<dbReference type="Gene3D" id="3.40.50.720">
    <property type="entry name" value="NAD(P)-binding Rossmann-like Domain"/>
    <property type="match status" value="2"/>
</dbReference>
<feature type="domain" description="D-isomer specific 2-hydroxyacid dehydrogenase NAD-binding" evidence="4">
    <location>
        <begin position="110"/>
        <end position="287"/>
    </location>
</feature>
<dbReference type="InterPro" id="IPR006139">
    <property type="entry name" value="D-isomer_2_OHA_DH_cat_dom"/>
</dbReference>
<dbReference type="PANTHER" id="PTHR10996">
    <property type="entry name" value="2-HYDROXYACID DEHYDROGENASE-RELATED"/>
    <property type="match status" value="1"/>
</dbReference>
<comment type="caution">
    <text evidence="5">The sequence shown here is derived from an EMBL/GenBank/DDBJ whole genome shotgun (WGS) entry which is preliminary data.</text>
</comment>
<keyword evidence="1 2" id="KW-0560">Oxidoreductase</keyword>
<dbReference type="Pfam" id="PF00389">
    <property type="entry name" value="2-Hacid_dh"/>
    <property type="match status" value="1"/>
</dbReference>
<dbReference type="EMBL" id="NZEX01000160">
    <property type="protein sequence ID" value="MAH64428.1"/>
    <property type="molecule type" value="Genomic_DNA"/>
</dbReference>
<dbReference type="GO" id="GO:0005829">
    <property type="term" value="C:cytosol"/>
    <property type="evidence" value="ECO:0007669"/>
    <property type="project" value="TreeGrafter"/>
</dbReference>
<accession>A0A2D6YMK1</accession>